<accession>A0A836C9R4</accession>
<dbReference type="FunFam" id="2.130.10.10:FF:000228">
    <property type="entry name" value="COMPASS-like H3K4 histone methylase component WDR5A"/>
    <property type="match status" value="1"/>
</dbReference>
<feature type="region of interest" description="Disordered" evidence="4">
    <location>
        <begin position="337"/>
        <end position="519"/>
    </location>
</feature>
<dbReference type="PROSITE" id="PS00678">
    <property type="entry name" value="WD_REPEATS_1"/>
    <property type="match status" value="4"/>
</dbReference>
<feature type="repeat" description="WD" evidence="3">
    <location>
        <begin position="164"/>
        <end position="205"/>
    </location>
</feature>
<dbReference type="PANTHER" id="PTHR14604:SF4">
    <property type="entry name" value="F-BOX DOMAIN-CONTAINING PROTEIN"/>
    <property type="match status" value="1"/>
</dbReference>
<evidence type="ECO:0000256" key="4">
    <source>
        <dbReference type="SAM" id="MobiDB-lite"/>
    </source>
</evidence>
<evidence type="ECO:0000256" key="1">
    <source>
        <dbReference type="ARBA" id="ARBA00022574"/>
    </source>
</evidence>
<evidence type="ECO:0000256" key="3">
    <source>
        <dbReference type="PROSITE-ProRule" id="PRU00221"/>
    </source>
</evidence>
<feature type="repeat" description="WD" evidence="3">
    <location>
        <begin position="272"/>
        <end position="297"/>
    </location>
</feature>
<dbReference type="OrthoDB" id="674604at2759"/>
<dbReference type="Gene3D" id="2.130.10.10">
    <property type="entry name" value="YVTN repeat-like/Quinoprotein amine dehydrogenase"/>
    <property type="match status" value="1"/>
</dbReference>
<dbReference type="SUPFAM" id="SSF50978">
    <property type="entry name" value="WD40 repeat-like"/>
    <property type="match status" value="1"/>
</dbReference>
<gene>
    <name evidence="6" type="ORF">JKP88DRAFT_264715</name>
</gene>
<keyword evidence="1 3" id="KW-0853">WD repeat</keyword>
<proteinExistence type="predicted"/>
<reference evidence="6" key="1">
    <citation type="submission" date="2021-02" db="EMBL/GenBank/DDBJ databases">
        <title>First Annotated Genome of the Yellow-green Alga Tribonema minus.</title>
        <authorList>
            <person name="Mahan K.M."/>
        </authorList>
    </citation>
    <scope>NUCLEOTIDE SEQUENCE</scope>
    <source>
        <strain evidence="6">UTEX B ZZ1240</strain>
    </source>
</reference>
<dbReference type="InterPro" id="IPR020472">
    <property type="entry name" value="WD40_PAC1"/>
</dbReference>
<feature type="compositionally biased region" description="Basic and acidic residues" evidence="4">
    <location>
        <begin position="365"/>
        <end position="384"/>
    </location>
</feature>
<feature type="repeat" description="WD" evidence="3">
    <location>
        <begin position="298"/>
        <end position="330"/>
    </location>
</feature>
<dbReference type="PRINTS" id="PR00320">
    <property type="entry name" value="GPROTEINBRPT"/>
</dbReference>
<dbReference type="InterPro" id="IPR001680">
    <property type="entry name" value="WD40_rpt"/>
</dbReference>
<evidence type="ECO:0000259" key="5">
    <source>
        <dbReference type="Pfam" id="PF25175"/>
    </source>
</evidence>
<dbReference type="PROSITE" id="PS50294">
    <property type="entry name" value="WD_REPEATS_REGION"/>
    <property type="match status" value="4"/>
</dbReference>
<dbReference type="SMART" id="SM00320">
    <property type="entry name" value="WD40"/>
    <property type="match status" value="7"/>
</dbReference>
<evidence type="ECO:0000313" key="6">
    <source>
        <dbReference type="EMBL" id="KAG5178330.1"/>
    </source>
</evidence>
<feature type="compositionally biased region" description="Low complexity" evidence="4">
    <location>
        <begin position="449"/>
        <end position="479"/>
    </location>
</feature>
<feature type="repeat" description="WD" evidence="3">
    <location>
        <begin position="207"/>
        <end position="240"/>
    </location>
</feature>
<dbReference type="CDD" id="cd00200">
    <property type="entry name" value="WD40"/>
    <property type="match status" value="1"/>
</dbReference>
<organism evidence="6 7">
    <name type="scientific">Tribonema minus</name>
    <dbReference type="NCBI Taxonomy" id="303371"/>
    <lineage>
        <taxon>Eukaryota</taxon>
        <taxon>Sar</taxon>
        <taxon>Stramenopiles</taxon>
        <taxon>Ochrophyta</taxon>
        <taxon>PX clade</taxon>
        <taxon>Xanthophyceae</taxon>
        <taxon>Tribonematales</taxon>
        <taxon>Tribonemataceae</taxon>
        <taxon>Tribonema</taxon>
    </lineage>
</organism>
<dbReference type="GO" id="GO:0035097">
    <property type="term" value="C:histone methyltransferase complex"/>
    <property type="evidence" value="ECO:0007669"/>
    <property type="project" value="UniProtKB-ARBA"/>
</dbReference>
<keyword evidence="7" id="KW-1185">Reference proteome</keyword>
<name>A0A836C9R4_9STRA</name>
<dbReference type="PROSITE" id="PS50082">
    <property type="entry name" value="WD_REPEATS_2"/>
    <property type="match status" value="6"/>
</dbReference>
<sequence length="519" mass="55304">MQPSTRPNYVLKHTIADHDRALSSVKFSPNGDLLASASCSRLRRLKSCLATESAFANRIAAADLTVRLYSWDGVFKASLNGHTQGISDVAWTQDSRYVATASDDKLLKVWDVETGQCLHSYAGHSHHVFCCNFDMRGSAMLVSGSYDEHVKVWDVRHAKEVRTLASHSDPVTAADFNLDGSCIVSASHDGLIRIWDTTTGNCLKTIFAEGNPAVCFATYTPNSEFILAGTLDHRIRLWTVGTTGTPTKCMKTYKGHHNDKYSIFSAFCLTQGQHIVSGSEDKKVYLWNINSRQVVQTLEAHADAVLAVSTHPTRDIMASGSLDKTVKLWEHRSVDVDEDAAEQQQEDKGKGDGNAKPSASAKLKAKGDRKGRGKGKGDRGKEGGRQGTVDTEGGNSMEVDTGEGDEGEKGGEGEGAQQGQDATPLDEDADEPPSKHQKTETQGHSGVDTSVQESAETAAAAAQVEEAAPRAAQEAQPAADVLPDAEPGAAEDSGKGGASTSGDGSAQADTQPASPMDTD</sequence>
<evidence type="ECO:0000313" key="7">
    <source>
        <dbReference type="Proteomes" id="UP000664859"/>
    </source>
</evidence>
<dbReference type="Proteomes" id="UP000664859">
    <property type="component" value="Unassembled WGS sequence"/>
</dbReference>
<protein>
    <submittedName>
        <fullName evidence="6">WD40-repeat-containing domain protein</fullName>
    </submittedName>
</protein>
<dbReference type="Pfam" id="PF25175">
    <property type="entry name" value="Beta-prop_WDR5"/>
    <property type="match status" value="1"/>
</dbReference>
<feature type="repeat" description="WD" evidence="3">
    <location>
        <begin position="79"/>
        <end position="120"/>
    </location>
</feature>
<feature type="domain" description="WDR5-like beta-propeller" evidence="5">
    <location>
        <begin position="15"/>
        <end position="330"/>
    </location>
</feature>
<dbReference type="InterPro" id="IPR015943">
    <property type="entry name" value="WD40/YVTN_repeat-like_dom_sf"/>
</dbReference>
<dbReference type="InterPro" id="IPR050995">
    <property type="entry name" value="WD-F-box_domain-protein"/>
</dbReference>
<feature type="compositionally biased region" description="Basic and acidic residues" evidence="4">
    <location>
        <begin position="432"/>
        <end position="441"/>
    </location>
</feature>
<dbReference type="InterPro" id="IPR059122">
    <property type="entry name" value="Beta-prop_WDR5-like"/>
</dbReference>
<dbReference type="InterPro" id="IPR036322">
    <property type="entry name" value="WD40_repeat_dom_sf"/>
</dbReference>
<comment type="caution">
    <text evidence="6">The sequence shown here is derived from an EMBL/GenBank/DDBJ whole genome shotgun (WGS) entry which is preliminary data.</text>
</comment>
<dbReference type="PANTHER" id="PTHR14604">
    <property type="entry name" value="WD40 REPEAT PF20"/>
    <property type="match status" value="1"/>
</dbReference>
<feature type="repeat" description="WD" evidence="3">
    <location>
        <begin position="121"/>
        <end position="163"/>
    </location>
</feature>
<keyword evidence="2" id="KW-0677">Repeat</keyword>
<feature type="compositionally biased region" description="Polar residues" evidence="4">
    <location>
        <begin position="498"/>
        <end position="513"/>
    </location>
</feature>
<dbReference type="InterPro" id="IPR019775">
    <property type="entry name" value="WD40_repeat_CS"/>
</dbReference>
<dbReference type="EMBL" id="JAFCMP010000516">
    <property type="protein sequence ID" value="KAG5178330.1"/>
    <property type="molecule type" value="Genomic_DNA"/>
</dbReference>
<evidence type="ECO:0000256" key="2">
    <source>
        <dbReference type="ARBA" id="ARBA00022737"/>
    </source>
</evidence>
<dbReference type="AlphaFoldDB" id="A0A836C9R4"/>